<name>A0A8J2GZ60_COTCN</name>
<evidence type="ECO:0000256" key="1">
    <source>
        <dbReference type="SAM" id="Coils"/>
    </source>
</evidence>
<dbReference type="EMBL" id="CAJNRD030000524">
    <property type="protein sequence ID" value="CAG5071580.1"/>
    <property type="molecule type" value="Genomic_DNA"/>
</dbReference>
<evidence type="ECO:0000313" key="4">
    <source>
        <dbReference type="Proteomes" id="UP000786811"/>
    </source>
</evidence>
<gene>
    <name evidence="3" type="ORF">HICCMSTLAB_LOCUS71</name>
</gene>
<feature type="region of interest" description="Disordered" evidence="2">
    <location>
        <begin position="1"/>
        <end position="83"/>
    </location>
</feature>
<feature type="compositionally biased region" description="Basic residues" evidence="2">
    <location>
        <begin position="169"/>
        <end position="180"/>
    </location>
</feature>
<organism evidence="3 4">
    <name type="scientific">Cotesia congregata</name>
    <name type="common">Parasitoid wasp</name>
    <name type="synonym">Apanteles congregatus</name>
    <dbReference type="NCBI Taxonomy" id="51543"/>
    <lineage>
        <taxon>Eukaryota</taxon>
        <taxon>Metazoa</taxon>
        <taxon>Ecdysozoa</taxon>
        <taxon>Arthropoda</taxon>
        <taxon>Hexapoda</taxon>
        <taxon>Insecta</taxon>
        <taxon>Pterygota</taxon>
        <taxon>Neoptera</taxon>
        <taxon>Endopterygota</taxon>
        <taxon>Hymenoptera</taxon>
        <taxon>Apocrita</taxon>
        <taxon>Ichneumonoidea</taxon>
        <taxon>Braconidae</taxon>
        <taxon>Microgastrinae</taxon>
        <taxon>Cotesia</taxon>
    </lineage>
</organism>
<comment type="caution">
    <text evidence="3">The sequence shown here is derived from an EMBL/GenBank/DDBJ whole genome shotgun (WGS) entry which is preliminary data.</text>
</comment>
<protein>
    <submittedName>
        <fullName evidence="3">Uncharacterized protein</fullName>
    </submittedName>
</protein>
<accession>A0A8J2GZ60</accession>
<proteinExistence type="predicted"/>
<evidence type="ECO:0000256" key="2">
    <source>
        <dbReference type="SAM" id="MobiDB-lite"/>
    </source>
</evidence>
<feature type="compositionally biased region" description="Basic and acidic residues" evidence="2">
    <location>
        <begin position="44"/>
        <end position="81"/>
    </location>
</feature>
<sequence>MELEGEGFQTQGSEGDITVVKSRGRDPKAASWKKLRASSLGDLNGKDIRDWARNEGAKRKGNEESDREQKVRVVSQGKKEESVEEMISQGFKKVLDKLDEEKKERKNQFDELKSEFVKMEKKNQELELKVGKLSAEMQAGCRGNNQKWKELETGIAEKEKAMENSSIGRSRKSRRKRRSSRREAEEKWVEEEEREKRSKNLVIIGWDKGEDTGKEEVAKFFREELGVESEIEDIEGAKIIGKEGKKMTWV</sequence>
<feature type="coiled-coil region" evidence="1">
    <location>
        <begin position="95"/>
        <end position="136"/>
    </location>
</feature>
<feature type="region of interest" description="Disordered" evidence="2">
    <location>
        <begin position="155"/>
        <end position="196"/>
    </location>
</feature>
<keyword evidence="4" id="KW-1185">Reference proteome</keyword>
<evidence type="ECO:0000313" key="3">
    <source>
        <dbReference type="EMBL" id="CAG5071580.1"/>
    </source>
</evidence>
<keyword evidence="1" id="KW-0175">Coiled coil</keyword>
<dbReference type="AlphaFoldDB" id="A0A8J2GZ60"/>
<reference evidence="3" key="1">
    <citation type="submission" date="2021-04" db="EMBL/GenBank/DDBJ databases">
        <authorList>
            <person name="Chebbi M.A.C M."/>
        </authorList>
    </citation>
    <scope>NUCLEOTIDE SEQUENCE</scope>
</reference>
<dbReference type="Proteomes" id="UP000786811">
    <property type="component" value="Unassembled WGS sequence"/>
</dbReference>